<dbReference type="SUPFAM" id="SSF48317">
    <property type="entry name" value="Acid phosphatase/Vanadium-dependent haloperoxidase"/>
    <property type="match status" value="1"/>
</dbReference>
<proteinExistence type="predicted"/>
<accession>A0A192A6S7</accession>
<dbReference type="CDD" id="cd03386">
    <property type="entry name" value="PAP2_Aur1_like"/>
    <property type="match status" value="1"/>
</dbReference>
<protein>
    <submittedName>
        <fullName evidence="2">Acid phosphatase</fullName>
    </submittedName>
</protein>
<feature type="transmembrane region" description="Helical" evidence="1">
    <location>
        <begin position="121"/>
        <end position="141"/>
    </location>
</feature>
<feature type="transmembrane region" description="Helical" evidence="1">
    <location>
        <begin position="171"/>
        <end position="189"/>
    </location>
</feature>
<organism evidence="2 3">
    <name type="scientific">Ralstonia insidiosa</name>
    <dbReference type="NCBI Taxonomy" id="190721"/>
    <lineage>
        <taxon>Bacteria</taxon>
        <taxon>Pseudomonadati</taxon>
        <taxon>Pseudomonadota</taxon>
        <taxon>Betaproteobacteria</taxon>
        <taxon>Burkholderiales</taxon>
        <taxon>Burkholderiaceae</taxon>
        <taxon>Ralstonia</taxon>
    </lineage>
</organism>
<feature type="transmembrane region" description="Helical" evidence="1">
    <location>
        <begin position="148"/>
        <end position="165"/>
    </location>
</feature>
<keyword evidence="1" id="KW-1133">Transmembrane helix</keyword>
<sequence length="207" mass="22406">MSPLATRLRHMALGWCSVGLVYGTCGVLQGAGTVVPETALDRAIPFSTSGIWLYLSFFALIPLAYLLADMHRLRWLERAMQMSALVSGAVFLLWPTTLHYPPLADGPLPASVQRMLMAMDSSQNCLPSLHGALTVLAVWALADARKPVRTLLAATWGLGVLYATIQTRRHVALDLSAGVAVGLLCGVAVRQWLRRRAPTLSIETVST</sequence>
<dbReference type="InterPro" id="IPR036938">
    <property type="entry name" value="PAP2/HPO_sf"/>
</dbReference>
<dbReference type="OrthoDB" id="195787at2"/>
<evidence type="ECO:0000313" key="2">
    <source>
        <dbReference type="EMBL" id="ANJ76043.1"/>
    </source>
</evidence>
<name>A0A192A6S7_9RALS</name>
<gene>
    <name evidence="2" type="ORF">A9Y76_26700</name>
</gene>
<reference evidence="3" key="1">
    <citation type="submission" date="2016-06" db="EMBL/GenBank/DDBJ databases">
        <authorList>
            <person name="Xu Y."/>
            <person name="Nagy A."/>
            <person name="Yan X."/>
            <person name="Kim S.W."/>
            <person name="Haley B."/>
            <person name="Liu N.T."/>
            <person name="Nou X."/>
        </authorList>
    </citation>
    <scope>NUCLEOTIDE SEQUENCE [LARGE SCALE GENOMIC DNA]</scope>
    <source>
        <strain evidence="3">ATCC 49129</strain>
    </source>
</reference>
<keyword evidence="3" id="KW-1185">Reference proteome</keyword>
<dbReference type="RefSeq" id="WP_064808971.1">
    <property type="nucleotide sequence ID" value="NZ_CP016023.1"/>
</dbReference>
<evidence type="ECO:0000256" key="1">
    <source>
        <dbReference type="SAM" id="Phobius"/>
    </source>
</evidence>
<dbReference type="AlphaFoldDB" id="A0A192A6S7"/>
<feature type="transmembrane region" description="Helical" evidence="1">
    <location>
        <begin position="12"/>
        <end position="31"/>
    </location>
</feature>
<feature type="transmembrane region" description="Helical" evidence="1">
    <location>
        <begin position="51"/>
        <end position="68"/>
    </location>
</feature>
<keyword evidence="1" id="KW-0812">Transmembrane</keyword>
<feature type="transmembrane region" description="Helical" evidence="1">
    <location>
        <begin position="80"/>
        <end position="101"/>
    </location>
</feature>
<evidence type="ECO:0000313" key="3">
    <source>
        <dbReference type="Proteomes" id="UP000078572"/>
    </source>
</evidence>
<dbReference type="Proteomes" id="UP000078572">
    <property type="component" value="Chromosome 2"/>
</dbReference>
<keyword evidence="1" id="KW-0472">Membrane</keyword>
<dbReference type="STRING" id="190721.ACS15_5786"/>
<dbReference type="Gene3D" id="1.20.144.10">
    <property type="entry name" value="Phosphatidic acid phosphatase type 2/haloperoxidase"/>
    <property type="match status" value="1"/>
</dbReference>
<dbReference type="GeneID" id="61529642"/>
<dbReference type="EMBL" id="CP016023">
    <property type="protein sequence ID" value="ANJ76043.1"/>
    <property type="molecule type" value="Genomic_DNA"/>
</dbReference>